<evidence type="ECO:0000313" key="2">
    <source>
        <dbReference type="Proteomes" id="UP001589828"/>
    </source>
</evidence>
<dbReference type="RefSeq" id="WP_377022455.1">
    <property type="nucleotide sequence ID" value="NZ_JBHLTS010000021.1"/>
</dbReference>
<proteinExistence type="predicted"/>
<gene>
    <name evidence="1" type="ORF">ACFFGT_10380</name>
</gene>
<dbReference type="EMBL" id="JBHLTS010000021">
    <property type="protein sequence ID" value="MFC0514611.1"/>
    <property type="molecule type" value="Genomic_DNA"/>
</dbReference>
<evidence type="ECO:0000313" key="1">
    <source>
        <dbReference type="EMBL" id="MFC0514611.1"/>
    </source>
</evidence>
<protein>
    <submittedName>
        <fullName evidence="1">Uncharacterized protein</fullName>
    </submittedName>
</protein>
<dbReference type="Proteomes" id="UP001589828">
    <property type="component" value="Unassembled WGS sequence"/>
</dbReference>
<reference evidence="1 2" key="1">
    <citation type="submission" date="2024-09" db="EMBL/GenBank/DDBJ databases">
        <authorList>
            <person name="Sun Q."/>
            <person name="Mori K."/>
        </authorList>
    </citation>
    <scope>NUCLEOTIDE SEQUENCE [LARGE SCALE GENOMIC DNA]</scope>
    <source>
        <strain evidence="1 2">NCAIM B.02415</strain>
    </source>
</reference>
<name>A0ABV6L5A7_9SPHI</name>
<comment type="caution">
    <text evidence="1">The sequence shown here is derived from an EMBL/GenBank/DDBJ whole genome shotgun (WGS) entry which is preliminary data.</text>
</comment>
<accession>A0ABV6L5A7</accession>
<sequence length="69" mass="7911">MSERLAAHFENRSYYFVIDSRKENEIKITMYGTPYTFIKNGESWRNSQSNLMEMKSGLIGAVMLAAGII</sequence>
<organism evidence="1 2">
    <name type="scientific">Mucilaginibacter angelicae</name>
    <dbReference type="NCBI Taxonomy" id="869718"/>
    <lineage>
        <taxon>Bacteria</taxon>
        <taxon>Pseudomonadati</taxon>
        <taxon>Bacteroidota</taxon>
        <taxon>Sphingobacteriia</taxon>
        <taxon>Sphingobacteriales</taxon>
        <taxon>Sphingobacteriaceae</taxon>
        <taxon>Mucilaginibacter</taxon>
    </lineage>
</organism>
<keyword evidence="2" id="KW-1185">Reference proteome</keyword>